<dbReference type="EMBL" id="CP007128">
    <property type="protein sequence ID" value="AHG90039.1"/>
    <property type="molecule type" value="Genomic_DNA"/>
</dbReference>
<dbReference type="InParanoid" id="W0RG00"/>
<dbReference type="PANTHER" id="PTHR23416:SF78">
    <property type="entry name" value="LIPOPOLYSACCHARIDE BIOSYNTHESIS O-ACETYL TRANSFERASE WBBJ-RELATED"/>
    <property type="match status" value="1"/>
</dbReference>
<dbReference type="CDD" id="cd04647">
    <property type="entry name" value="LbH_MAT_like"/>
    <property type="match status" value="1"/>
</dbReference>
<reference evidence="4 5" key="1">
    <citation type="journal article" date="2014" name="Genome Announc.">
        <title>Genome Sequence and Methylome of Soil Bacterium Gemmatirosa kalamazoonensis KBS708T, a Member of the Rarely Cultivated Gemmatimonadetes Phylum.</title>
        <authorList>
            <person name="Debruyn J.M."/>
            <person name="Radosevich M."/>
            <person name="Wommack K.E."/>
            <person name="Polson S.W."/>
            <person name="Hauser L.J."/>
            <person name="Fawaz M.N."/>
            <person name="Korlach J."/>
            <person name="Tsai Y.C."/>
        </authorList>
    </citation>
    <scope>NUCLEOTIDE SEQUENCE [LARGE SCALE GENOMIC DNA]</scope>
    <source>
        <strain evidence="4 5">KBS708</strain>
    </source>
</reference>
<keyword evidence="2" id="KW-0677">Repeat</keyword>
<dbReference type="KEGG" id="gba:J421_2502"/>
<name>W0RG00_9BACT</name>
<organism evidence="4 5">
    <name type="scientific">Gemmatirosa kalamazoonensis</name>
    <dbReference type="NCBI Taxonomy" id="861299"/>
    <lineage>
        <taxon>Bacteria</taxon>
        <taxon>Pseudomonadati</taxon>
        <taxon>Gemmatimonadota</taxon>
        <taxon>Gemmatimonadia</taxon>
        <taxon>Gemmatimonadales</taxon>
        <taxon>Gemmatimonadaceae</taxon>
        <taxon>Gemmatirosa</taxon>
    </lineage>
</organism>
<sequence length="252" mass="27342">MPSLRATVKHSNHWAARLLRGAVYGARNFTLPVPRPVVVPLVKGFIALRAVYYWLVRVFVCEPFFKAQCARYGDGVRTGTFLHWIMGAGDIVVGDRVHVEGKVSFIFASILPERPRIELGDDTYVSHLCTFIAARRITVGRHVHIANGVTIFDSPGHPLDAERRTAGMAPDPEDIRAVCIGDKVWIGTGARIFPGVTVGEGSVIGMGAIVTRDVPPYSLAAGNPARVIRSLRPARDGHDAPTLPATTIATHP</sequence>
<dbReference type="HOGENOM" id="CLU_051638_7_1_0"/>
<dbReference type="RefSeq" id="WP_025411514.1">
    <property type="nucleotide sequence ID" value="NZ_CP007128.1"/>
</dbReference>
<dbReference type="eggNOG" id="COG0110">
    <property type="taxonomic scope" value="Bacteria"/>
</dbReference>
<protein>
    <submittedName>
        <fullName evidence="4">Transferase hexapeptide repeat containing protein</fullName>
    </submittedName>
</protein>
<evidence type="ECO:0000256" key="2">
    <source>
        <dbReference type="ARBA" id="ARBA00022737"/>
    </source>
</evidence>
<dbReference type="InterPro" id="IPR001451">
    <property type="entry name" value="Hexapep"/>
</dbReference>
<dbReference type="STRING" id="861299.J421_2502"/>
<keyword evidence="5" id="KW-1185">Reference proteome</keyword>
<evidence type="ECO:0000256" key="1">
    <source>
        <dbReference type="ARBA" id="ARBA00022679"/>
    </source>
</evidence>
<proteinExistence type="predicted"/>
<dbReference type="OrthoDB" id="285017at2"/>
<dbReference type="InterPro" id="IPR018357">
    <property type="entry name" value="Hexapep_transf_CS"/>
</dbReference>
<gene>
    <name evidence="4" type="ORF">J421_2502</name>
</gene>
<dbReference type="InterPro" id="IPR051159">
    <property type="entry name" value="Hexapeptide_acetyltransf"/>
</dbReference>
<dbReference type="SUPFAM" id="SSF51161">
    <property type="entry name" value="Trimeric LpxA-like enzymes"/>
    <property type="match status" value="1"/>
</dbReference>
<evidence type="ECO:0000313" key="5">
    <source>
        <dbReference type="Proteomes" id="UP000019151"/>
    </source>
</evidence>
<dbReference type="InterPro" id="IPR011004">
    <property type="entry name" value="Trimer_LpxA-like_sf"/>
</dbReference>
<dbReference type="PROSITE" id="PS00101">
    <property type="entry name" value="HEXAPEP_TRANSFERASES"/>
    <property type="match status" value="1"/>
</dbReference>
<dbReference type="Pfam" id="PF14602">
    <property type="entry name" value="Hexapep_2"/>
    <property type="match status" value="1"/>
</dbReference>
<keyword evidence="3" id="KW-0012">Acyltransferase</keyword>
<dbReference type="GO" id="GO:0016746">
    <property type="term" value="F:acyltransferase activity"/>
    <property type="evidence" value="ECO:0007669"/>
    <property type="project" value="UniProtKB-KW"/>
</dbReference>
<dbReference type="Proteomes" id="UP000019151">
    <property type="component" value="Chromosome"/>
</dbReference>
<keyword evidence="1 4" id="KW-0808">Transferase</keyword>
<accession>W0RG00</accession>
<dbReference type="AlphaFoldDB" id="W0RG00"/>
<dbReference type="Gene3D" id="2.160.10.10">
    <property type="entry name" value="Hexapeptide repeat proteins"/>
    <property type="match status" value="1"/>
</dbReference>
<dbReference type="PANTHER" id="PTHR23416">
    <property type="entry name" value="SIALIC ACID SYNTHASE-RELATED"/>
    <property type="match status" value="1"/>
</dbReference>
<evidence type="ECO:0000256" key="3">
    <source>
        <dbReference type="ARBA" id="ARBA00023315"/>
    </source>
</evidence>
<evidence type="ECO:0000313" key="4">
    <source>
        <dbReference type="EMBL" id="AHG90039.1"/>
    </source>
</evidence>